<sequence length="111" mass="12276">MSDRIKLAEAMGIRHPSGKHCGGPGSMAEALGGPETYIEPFDPFNDANDDYAVMEWIRKQHFVTYLTAYLEHEYTQDYIVMPSRERGIRVPKALASSAAVLPCLSTSLAVD</sequence>
<comment type="caution">
    <text evidence="1">The sequence shown here is derived from an EMBL/GenBank/DDBJ whole genome shotgun (WGS) entry which is preliminary data.</text>
</comment>
<reference evidence="1" key="1">
    <citation type="journal article" date="2015" name="Nature">
        <title>Complex archaea that bridge the gap between prokaryotes and eukaryotes.</title>
        <authorList>
            <person name="Spang A."/>
            <person name="Saw J.H."/>
            <person name="Jorgensen S.L."/>
            <person name="Zaremba-Niedzwiedzka K."/>
            <person name="Martijn J."/>
            <person name="Lind A.E."/>
            <person name="van Eijk R."/>
            <person name="Schleper C."/>
            <person name="Guy L."/>
            <person name="Ettema T.J."/>
        </authorList>
    </citation>
    <scope>NUCLEOTIDE SEQUENCE</scope>
</reference>
<organism evidence="1">
    <name type="scientific">marine sediment metagenome</name>
    <dbReference type="NCBI Taxonomy" id="412755"/>
    <lineage>
        <taxon>unclassified sequences</taxon>
        <taxon>metagenomes</taxon>
        <taxon>ecological metagenomes</taxon>
    </lineage>
</organism>
<proteinExistence type="predicted"/>
<accession>A0A0F9GIT9</accession>
<gene>
    <name evidence="1" type="ORF">LCGC14_1904720</name>
</gene>
<evidence type="ECO:0000313" key="1">
    <source>
        <dbReference type="EMBL" id="KKL90436.1"/>
    </source>
</evidence>
<dbReference type="AlphaFoldDB" id="A0A0F9GIT9"/>
<name>A0A0F9GIT9_9ZZZZ</name>
<dbReference type="EMBL" id="LAZR01020007">
    <property type="protein sequence ID" value="KKL90436.1"/>
    <property type="molecule type" value="Genomic_DNA"/>
</dbReference>
<protein>
    <submittedName>
        <fullName evidence="1">Uncharacterized protein</fullName>
    </submittedName>
</protein>